<evidence type="ECO:0000256" key="5">
    <source>
        <dbReference type="ARBA" id="ARBA00023128"/>
    </source>
</evidence>
<keyword evidence="6" id="KW-0472">Membrane</keyword>
<evidence type="ECO:0000256" key="1">
    <source>
        <dbReference type="ARBA" id="ARBA00004173"/>
    </source>
</evidence>
<organism evidence="8">
    <name type="scientific">Heliothis virescens</name>
    <name type="common">Tobacco budworm moth</name>
    <dbReference type="NCBI Taxonomy" id="7102"/>
    <lineage>
        <taxon>Eukaryota</taxon>
        <taxon>Metazoa</taxon>
        <taxon>Ecdysozoa</taxon>
        <taxon>Arthropoda</taxon>
        <taxon>Hexapoda</taxon>
        <taxon>Insecta</taxon>
        <taxon>Pterygota</taxon>
        <taxon>Neoptera</taxon>
        <taxon>Endopterygota</taxon>
        <taxon>Lepidoptera</taxon>
        <taxon>Glossata</taxon>
        <taxon>Ditrysia</taxon>
        <taxon>Noctuoidea</taxon>
        <taxon>Noctuidae</taxon>
        <taxon>Heliothinae</taxon>
        <taxon>Heliothis</taxon>
    </lineage>
</organism>
<evidence type="ECO:0000256" key="6">
    <source>
        <dbReference type="ARBA" id="ARBA00023136"/>
    </source>
</evidence>
<dbReference type="PANTHER" id="PTHR48182">
    <property type="entry name" value="PROTEIN SERAC1"/>
    <property type="match status" value="1"/>
</dbReference>
<sequence length="654" mass="72246">MAVSDVIAQDGAHGNVKLHPYLVTLVRWCVSCVWGTATVLLHRLLTAPALPIAPSKPAARSRAAGSEHLHPEPRVCCEVLHAPERHQLDVVFVHGLYGSLGNTWRQGEWRTKYKLDPPTVTLRSHSPEPCDCTRPRPAPPRGCTSELNGSVIDQLSGCFTKILPNENSLITEKFYNNTLISSDNYQTQAKFVSELFRNDCDNTCDDDFKCNDECVSECKCASVRKGAKCEPGCGCVCDECYSHCWPRDWIKEDFPGARVISINYTSDPYLWRPLWIKGNKRLTLQERAAQMTSQLVALGVGRRPVVWVGHSKGGLFIKQIYCDAYEEHLKMENIVAKQQPTNNNSEEQTNRQYNKNIVHNIDSMSSRCSDDETGTRRKEQTNSTCNTLLNNFIQEQNNAGCATNGETTLRSIDEMNDVRNNNNSGNSSFNEDEIDLDVNCNEEQGTYGCTQNGDVLDNKQARSSDKSDFIDVSDTSDQTESAHRDVTDKHEDMSSNNEEDSRPCIAGLWRASAGFMFYSVPHRGSPLADIKTPITCRSVELQEIAKDCPLVLDLHSRWLRAVCGAGEAGAGAGGAGGAGGRPLVRSVVETCRTLMSVLWLRIVSEDSADAGVGTLLGVAVDHREVCKPASRRCALYAALAGTIRAALHRCHCQQ</sequence>
<keyword evidence="4" id="KW-0256">Endoplasmic reticulum</keyword>
<dbReference type="GO" id="GO:0016020">
    <property type="term" value="C:membrane"/>
    <property type="evidence" value="ECO:0007669"/>
    <property type="project" value="UniProtKB-SubCell"/>
</dbReference>
<name>A0A2A4JLI3_HELVI</name>
<comment type="caution">
    <text evidence="8">The sequence shown here is derived from an EMBL/GenBank/DDBJ whole genome shotgun (WGS) entry which is preliminary data.</text>
</comment>
<protein>
    <recommendedName>
        <fullName evidence="9">GPI inositol-deacylase</fullName>
    </recommendedName>
</protein>
<evidence type="ECO:0000256" key="3">
    <source>
        <dbReference type="ARBA" id="ARBA00004370"/>
    </source>
</evidence>
<gene>
    <name evidence="8" type="ORF">B5V51_974</name>
</gene>
<reference evidence="8" key="1">
    <citation type="submission" date="2017-09" db="EMBL/GenBank/DDBJ databases">
        <title>Contemporary evolution of a Lepidopteran species, Heliothis virescens, in response to modern agricultural practices.</title>
        <authorList>
            <person name="Fritz M.L."/>
            <person name="Deyonke A.M."/>
            <person name="Papanicolaou A."/>
            <person name="Micinski S."/>
            <person name="Westbrook J."/>
            <person name="Gould F."/>
        </authorList>
    </citation>
    <scope>NUCLEOTIDE SEQUENCE [LARGE SCALE GENOMIC DNA]</scope>
    <source>
        <strain evidence="8">HvINT-</strain>
        <tissue evidence="8">Whole body</tissue>
    </source>
</reference>
<dbReference type="InterPro" id="IPR052374">
    <property type="entry name" value="SERAC1"/>
</dbReference>
<feature type="region of interest" description="Disordered" evidence="7">
    <location>
        <begin position="449"/>
        <end position="501"/>
    </location>
</feature>
<dbReference type="InterPro" id="IPR029058">
    <property type="entry name" value="AB_hydrolase_fold"/>
</dbReference>
<accession>A0A2A4JLI3</accession>
<dbReference type="GO" id="GO:0005783">
    <property type="term" value="C:endoplasmic reticulum"/>
    <property type="evidence" value="ECO:0007669"/>
    <property type="project" value="UniProtKB-SubCell"/>
</dbReference>
<evidence type="ECO:0000256" key="7">
    <source>
        <dbReference type="SAM" id="MobiDB-lite"/>
    </source>
</evidence>
<dbReference type="EMBL" id="NWSH01001171">
    <property type="protein sequence ID" value="PCG72272.1"/>
    <property type="molecule type" value="Genomic_DNA"/>
</dbReference>
<evidence type="ECO:0008006" key="9">
    <source>
        <dbReference type="Google" id="ProtNLM"/>
    </source>
</evidence>
<feature type="compositionally biased region" description="Basic and acidic residues" evidence="7">
    <location>
        <begin position="456"/>
        <end position="469"/>
    </location>
</feature>
<feature type="compositionally biased region" description="Basic and acidic residues" evidence="7">
    <location>
        <begin position="480"/>
        <end position="493"/>
    </location>
</feature>
<dbReference type="SUPFAM" id="SSF53474">
    <property type="entry name" value="alpha/beta-Hydrolases"/>
    <property type="match status" value="1"/>
</dbReference>
<keyword evidence="5" id="KW-0496">Mitochondrion</keyword>
<comment type="subcellular location">
    <subcellularLocation>
        <location evidence="2">Endoplasmic reticulum</location>
    </subcellularLocation>
    <subcellularLocation>
        <location evidence="3">Membrane</location>
    </subcellularLocation>
    <subcellularLocation>
        <location evidence="1">Mitochondrion</location>
    </subcellularLocation>
</comment>
<evidence type="ECO:0000256" key="2">
    <source>
        <dbReference type="ARBA" id="ARBA00004240"/>
    </source>
</evidence>
<dbReference type="GO" id="GO:0005739">
    <property type="term" value="C:mitochondrion"/>
    <property type="evidence" value="ECO:0007669"/>
    <property type="project" value="UniProtKB-SubCell"/>
</dbReference>
<dbReference type="AlphaFoldDB" id="A0A2A4JLI3"/>
<proteinExistence type="predicted"/>
<evidence type="ECO:0000313" key="8">
    <source>
        <dbReference type="EMBL" id="PCG72272.1"/>
    </source>
</evidence>
<evidence type="ECO:0000256" key="4">
    <source>
        <dbReference type="ARBA" id="ARBA00022824"/>
    </source>
</evidence>
<dbReference type="PANTHER" id="PTHR48182:SF2">
    <property type="entry name" value="PROTEIN SERAC1"/>
    <property type="match status" value="1"/>
</dbReference>